<reference evidence="1 2" key="1">
    <citation type="submission" date="2011-09" db="EMBL/GenBank/DDBJ databases">
        <title>Complete Genome Sequence of Bacillus cereus Bacteriophage BCD7.</title>
        <authorList>
            <person name="Lee J.-H."/>
            <person name="Shin H."/>
            <person name="Son B."/>
            <person name="Ryu S."/>
        </authorList>
    </citation>
    <scope>NUCLEOTIDE SEQUENCE [LARGE SCALE GENOMIC DNA]</scope>
</reference>
<proteinExistence type="predicted"/>
<dbReference type="EMBL" id="JN712910">
    <property type="protein sequence ID" value="AEZ50463.1"/>
    <property type="molecule type" value="Genomic_DNA"/>
</dbReference>
<protein>
    <submittedName>
        <fullName evidence="1">Uncharacterized protein</fullName>
    </submittedName>
</protein>
<sequence length="136" mass="15886">MSNTKVFKLMQDTNNGGRQVIVLEDGLRREPVITGIHPSRYVNEGFKVRDDAFYSRNTYKNVVNVQTVFNNITSTLNTYNDLGDLSEEKYDEILQAFDRFIQEAIEYEEIADNVSSNALEIKQNRKKKVFRRKRGR</sequence>
<dbReference type="RefSeq" id="YP_007005867.1">
    <property type="nucleotide sequence ID" value="NC_019515.1"/>
</dbReference>
<evidence type="ECO:0000313" key="2">
    <source>
        <dbReference type="Proteomes" id="UP000006298"/>
    </source>
</evidence>
<name>J9PTX3_9CAUD</name>
<keyword evidence="2" id="KW-1185">Reference proteome</keyword>
<dbReference type="GeneID" id="14011535"/>
<organism evidence="1 2">
    <name type="scientific">Bacillus phage BCD7</name>
    <dbReference type="NCBI Taxonomy" id="1136534"/>
    <lineage>
        <taxon>Viruses</taxon>
        <taxon>Duplodnaviria</taxon>
        <taxon>Heunggongvirae</taxon>
        <taxon>Uroviricota</taxon>
        <taxon>Caudoviricetes</taxon>
        <taxon>Becedseptimavirus</taxon>
        <taxon>Becedseptimavirus BCD7</taxon>
    </lineage>
</organism>
<dbReference type="Proteomes" id="UP000006298">
    <property type="component" value="Segment"/>
</dbReference>
<gene>
    <name evidence="1" type="ORF">BCD7_0016</name>
</gene>
<accession>J9PTX3</accession>
<dbReference type="KEGG" id="vg:14011535"/>
<evidence type="ECO:0000313" key="1">
    <source>
        <dbReference type="EMBL" id="AEZ50463.1"/>
    </source>
</evidence>